<dbReference type="PROSITE" id="PS51257">
    <property type="entry name" value="PROKAR_LIPOPROTEIN"/>
    <property type="match status" value="1"/>
</dbReference>
<dbReference type="GO" id="GO:0015562">
    <property type="term" value="F:efflux transmembrane transporter activity"/>
    <property type="evidence" value="ECO:0007669"/>
    <property type="project" value="InterPro"/>
</dbReference>
<dbReference type="RefSeq" id="WP_073611462.1">
    <property type="nucleotide sequence ID" value="NZ_FRFE01000001.1"/>
</dbReference>
<dbReference type="OrthoDB" id="9783163at2"/>
<evidence type="ECO:0000256" key="2">
    <source>
        <dbReference type="RuleBase" id="RU362097"/>
    </source>
</evidence>
<keyword evidence="2" id="KW-0472">Membrane</keyword>
<dbReference type="GO" id="GO:0005886">
    <property type="term" value="C:plasma membrane"/>
    <property type="evidence" value="ECO:0007669"/>
    <property type="project" value="UniProtKB-SubCell"/>
</dbReference>
<comment type="similarity">
    <text evidence="1 2">Belongs to the outer membrane factor (OMF) (TC 1.B.17) family.</text>
</comment>
<dbReference type="STRING" id="1121416.SAMN02745220_00080"/>
<dbReference type="Proteomes" id="UP000184603">
    <property type="component" value="Unassembled WGS sequence"/>
</dbReference>
<dbReference type="Gene3D" id="1.20.1600.10">
    <property type="entry name" value="Outer membrane efflux proteins (OEP)"/>
    <property type="match status" value="1"/>
</dbReference>
<keyword evidence="2" id="KW-0449">Lipoprotein</keyword>
<evidence type="ECO:0000313" key="4">
    <source>
        <dbReference type="Proteomes" id="UP000184603"/>
    </source>
</evidence>
<dbReference type="EMBL" id="FRFE01000001">
    <property type="protein sequence ID" value="SHO42663.1"/>
    <property type="molecule type" value="Genomic_DNA"/>
</dbReference>
<dbReference type="AlphaFoldDB" id="A0A1M7XVN9"/>
<dbReference type="InterPro" id="IPR003423">
    <property type="entry name" value="OMP_efflux"/>
</dbReference>
<dbReference type="Gene3D" id="2.20.200.10">
    <property type="entry name" value="Outer membrane efflux proteins (OEP)"/>
    <property type="match status" value="1"/>
</dbReference>
<accession>A0A1M7XVN9</accession>
<sequence>MRKLLYAGIAVTFLSGCVISPDYQRPVIDTPANWTVSYEAAAGMTDTAWWKQFGDPVLDKLIATALTDNLDLKAATARVDQYLGQWRTTRSEAFPQIGASASLSRQQDTKTGLSPGGPPYSVYGGNLNASWEIDLWGRIRRATEAAQAELMASEAGRRTVLLTLVSNVAGNYIILRGLDRQLEIARETERAYAESLRIFRLRHAHGTVSQLEVSQVESEYESARQAIPTIEGQIGRQEHLLALLLGHNPETILRGRSIDRLTPPPIPEELPSQLLEQRPDIIAAEQALVAANARIGVAKALYYPSISLTGALGIATIHSDKIFNDDSGTWGIGGDLLAPIFTFGNIEGQVMTAEAAQREALYNYRQAIISGFREVEDALIATTKGRESLNFKERRVKALATYTNLAKEQYDAGTTSYLQVLDANRSLFASQLDYVESQTAVLVSLVDVYRTMGGGWLEIADLETAREPADLIQK</sequence>
<dbReference type="PANTHER" id="PTHR30203:SF30">
    <property type="entry name" value="OUTER MEMBRANE PROTEIN-RELATED"/>
    <property type="match status" value="1"/>
</dbReference>
<gene>
    <name evidence="3" type="ORF">SAMN02745220_00080</name>
</gene>
<protein>
    <submittedName>
        <fullName evidence="3">Outer membrane protein, multidrug efflux system</fullName>
    </submittedName>
</protein>
<dbReference type="InterPro" id="IPR010131">
    <property type="entry name" value="MdtP/NodT-like"/>
</dbReference>
<keyword evidence="2" id="KW-0812">Transmembrane</keyword>
<name>A0A1M7XVN9_9BACT</name>
<comment type="subcellular location">
    <subcellularLocation>
        <location evidence="2">Cell membrane</location>
        <topology evidence="2">Lipid-anchor</topology>
    </subcellularLocation>
</comment>
<dbReference type="SUPFAM" id="SSF56954">
    <property type="entry name" value="Outer membrane efflux proteins (OEP)"/>
    <property type="match status" value="1"/>
</dbReference>
<keyword evidence="2" id="KW-0564">Palmitate</keyword>
<keyword evidence="4" id="KW-1185">Reference proteome</keyword>
<dbReference type="NCBIfam" id="TIGR01845">
    <property type="entry name" value="outer_NodT"/>
    <property type="match status" value="1"/>
</dbReference>
<dbReference type="Pfam" id="PF02321">
    <property type="entry name" value="OEP"/>
    <property type="match status" value="2"/>
</dbReference>
<proteinExistence type="inferred from homology"/>
<keyword evidence="2" id="KW-1134">Transmembrane beta strand</keyword>
<dbReference type="PANTHER" id="PTHR30203">
    <property type="entry name" value="OUTER MEMBRANE CATION EFFLUX PROTEIN"/>
    <property type="match status" value="1"/>
</dbReference>
<evidence type="ECO:0000256" key="1">
    <source>
        <dbReference type="ARBA" id="ARBA00007613"/>
    </source>
</evidence>
<evidence type="ECO:0000313" key="3">
    <source>
        <dbReference type="EMBL" id="SHO42663.1"/>
    </source>
</evidence>
<reference evidence="3 4" key="1">
    <citation type="submission" date="2016-12" db="EMBL/GenBank/DDBJ databases">
        <authorList>
            <person name="Song W.-J."/>
            <person name="Kurnit D.M."/>
        </authorList>
    </citation>
    <scope>NUCLEOTIDE SEQUENCE [LARGE SCALE GENOMIC DNA]</scope>
    <source>
        <strain evidence="3 4">DSM 18488</strain>
    </source>
</reference>
<organism evidence="3 4">
    <name type="scientific">Desulfopila aestuarii DSM 18488</name>
    <dbReference type="NCBI Taxonomy" id="1121416"/>
    <lineage>
        <taxon>Bacteria</taxon>
        <taxon>Pseudomonadati</taxon>
        <taxon>Thermodesulfobacteriota</taxon>
        <taxon>Desulfobulbia</taxon>
        <taxon>Desulfobulbales</taxon>
        <taxon>Desulfocapsaceae</taxon>
        <taxon>Desulfopila</taxon>
    </lineage>
</organism>